<dbReference type="EMBL" id="SNXC01000009">
    <property type="protein sequence ID" value="TDO99533.1"/>
    <property type="molecule type" value="Genomic_DNA"/>
</dbReference>
<dbReference type="RefSeq" id="WP_013661890.1">
    <property type="nucleotide sequence ID" value="NZ_SNXC01000009.1"/>
</dbReference>
<dbReference type="Proteomes" id="UP000294656">
    <property type="component" value="Unassembled WGS sequence"/>
</dbReference>
<evidence type="ECO:0000313" key="1">
    <source>
        <dbReference type="EMBL" id="TDO99533.1"/>
    </source>
</evidence>
<sequence length="61" mass="7098">MSLTLRNRNIIRVIDGDVIVNCTIIKMCFDYVVVVFRENEYKVPYDKIDEVIGHELLVPVS</sequence>
<comment type="caution">
    <text evidence="1">The sequence shown here is derived from an EMBL/GenBank/DDBJ whole genome shotgun (WGS) entry which is preliminary data.</text>
</comment>
<dbReference type="AlphaFoldDB" id="A0A4R6MDA4"/>
<dbReference type="OrthoDB" id="6106673at2"/>
<evidence type="ECO:0000313" key="2">
    <source>
        <dbReference type="Proteomes" id="UP000294656"/>
    </source>
</evidence>
<accession>A0A4R6MDA4</accession>
<proteinExistence type="predicted"/>
<gene>
    <name evidence="1" type="ORF">DFP79_0516</name>
</gene>
<keyword evidence="2" id="KW-1185">Reference proteome</keyword>
<name>A0A4R6MDA4_9GAMM</name>
<organism evidence="1 2">
    <name type="scientific">Marinomonas balearica</name>
    <dbReference type="NCBI Taxonomy" id="491947"/>
    <lineage>
        <taxon>Bacteria</taxon>
        <taxon>Pseudomonadati</taxon>
        <taxon>Pseudomonadota</taxon>
        <taxon>Gammaproteobacteria</taxon>
        <taxon>Oceanospirillales</taxon>
        <taxon>Oceanospirillaceae</taxon>
        <taxon>Marinomonas</taxon>
    </lineage>
</organism>
<protein>
    <submittedName>
        <fullName evidence="1">Uncharacterized protein</fullName>
    </submittedName>
</protein>
<reference evidence="1 2" key="1">
    <citation type="submission" date="2019-03" db="EMBL/GenBank/DDBJ databases">
        <title>Genomic Encyclopedia of Type Strains, Phase III (KMG-III): the genomes of soil and plant-associated and newly described type strains.</title>
        <authorList>
            <person name="Whitman W."/>
        </authorList>
    </citation>
    <scope>NUCLEOTIDE SEQUENCE [LARGE SCALE GENOMIC DNA]</scope>
    <source>
        <strain evidence="1 2">CECT 7378</strain>
    </source>
</reference>